<dbReference type="Gene3D" id="3.40.640.10">
    <property type="entry name" value="Type I PLP-dependent aspartate aminotransferase-like (Major domain)"/>
    <property type="match status" value="1"/>
</dbReference>
<dbReference type="EMBL" id="AEBR01000015">
    <property type="protein sequence ID" value="EFM83788.1"/>
    <property type="molecule type" value="Genomic_DNA"/>
</dbReference>
<keyword evidence="3 11" id="KW-0032">Aminotransferase</keyword>
<dbReference type="GeneID" id="60894896"/>
<dbReference type="HOGENOM" id="CLU_027686_0_0_9"/>
<dbReference type="GO" id="GO:0008453">
    <property type="term" value="F:alanine-glyoxylate transaminase activity"/>
    <property type="evidence" value="ECO:0007669"/>
    <property type="project" value="TreeGrafter"/>
</dbReference>
<protein>
    <submittedName>
        <fullName evidence="11">Aminotransferase, class V</fullName>
    </submittedName>
</protein>
<evidence type="ECO:0000313" key="12">
    <source>
        <dbReference type="Proteomes" id="UP000004846"/>
    </source>
</evidence>
<evidence type="ECO:0000256" key="5">
    <source>
        <dbReference type="ARBA" id="ARBA00022898"/>
    </source>
</evidence>
<keyword evidence="5 7" id="KW-0663">Pyridoxal phosphate</keyword>
<feature type="domain" description="Aminotransferase class V" evidence="10">
    <location>
        <begin position="36"/>
        <end position="345"/>
    </location>
</feature>
<feature type="binding site" evidence="6">
    <location>
        <position position="356"/>
    </location>
    <ligand>
        <name>substrate</name>
    </ligand>
</feature>
<dbReference type="PIRSF" id="PIRSF000524">
    <property type="entry name" value="SPT"/>
    <property type="match status" value="1"/>
</dbReference>
<evidence type="ECO:0000256" key="4">
    <source>
        <dbReference type="ARBA" id="ARBA00022679"/>
    </source>
</evidence>
<evidence type="ECO:0000256" key="1">
    <source>
        <dbReference type="ARBA" id="ARBA00001933"/>
    </source>
</evidence>
<evidence type="ECO:0000256" key="8">
    <source>
        <dbReference type="RuleBase" id="RU004075"/>
    </source>
</evidence>
<feature type="modified residue" description="N6-(pyridoxal phosphate)lysine" evidence="7">
    <location>
        <position position="196"/>
    </location>
</feature>
<evidence type="ECO:0000256" key="3">
    <source>
        <dbReference type="ARBA" id="ARBA00022576"/>
    </source>
</evidence>
<reference evidence="11 12" key="1">
    <citation type="submission" date="2010-07" db="EMBL/GenBank/DDBJ databases">
        <authorList>
            <person name="Sid Ahmed O."/>
        </authorList>
    </citation>
    <scope>NUCLEOTIDE SEQUENCE [LARGE SCALE GENOMIC DNA]</scope>
    <source>
        <strain evidence="11 12">TX4248</strain>
    </source>
</reference>
<sequence>MYQQPNFVRRTIMTPGPVEAHPSVLRQMGQPILGQFDPEFLQIMDEVREMIKVPFATKNQQAFAIDGTSRSGLEAGLFALIEPGDKVLVPAYGRFAYLLGEICERARAEVIYLEKDWLAPFEQTTVIEAIKEHQPKIVAMVHGETANAQMQPLDQIGAFCRENEIFFVVDMVATYGGVETKVDDWKIDIAVAGTQKCVSVPSGLSLITYNQRVADYLAGRYQKELGLGADARNERFIQSNYLDLSQLEKYWGPERLNHHTEATTMIYGLHEGLRLLLQEGMENVYARHRKNDRILVESLQKMGLEIFGKLDTKTPTVIPVVIPEGIDGEKVRSLLLDHFKVEIASSFGDLKGKIWRVGNMGYSSREDNVLHFLSAFETVLKHQGYQFEGGSGSTHALAEYLN</sequence>
<evidence type="ECO:0000256" key="6">
    <source>
        <dbReference type="PIRSR" id="PIRSR000524-1"/>
    </source>
</evidence>
<dbReference type="AlphaFoldDB" id="A0A125W9B8"/>
<dbReference type="Pfam" id="PF00266">
    <property type="entry name" value="Aminotran_5"/>
    <property type="match status" value="1"/>
</dbReference>
<dbReference type="InterPro" id="IPR000192">
    <property type="entry name" value="Aminotrans_V_dom"/>
</dbReference>
<dbReference type="Proteomes" id="UP000004846">
    <property type="component" value="Unassembled WGS sequence"/>
</dbReference>
<dbReference type="GO" id="GO:0004760">
    <property type="term" value="F:L-serine-pyruvate transaminase activity"/>
    <property type="evidence" value="ECO:0007669"/>
    <property type="project" value="TreeGrafter"/>
</dbReference>
<evidence type="ECO:0000259" key="10">
    <source>
        <dbReference type="Pfam" id="PF00266"/>
    </source>
</evidence>
<dbReference type="RefSeq" id="WP_002355061.1">
    <property type="nucleotide sequence ID" value="NZ_GL454421.1"/>
</dbReference>
<dbReference type="Gene3D" id="3.90.1150.10">
    <property type="entry name" value="Aspartate Aminotransferase, domain 1"/>
    <property type="match status" value="1"/>
</dbReference>
<dbReference type="SUPFAM" id="SSF53383">
    <property type="entry name" value="PLP-dependent transferases"/>
    <property type="match status" value="1"/>
</dbReference>
<evidence type="ECO:0000256" key="7">
    <source>
        <dbReference type="PIRSR" id="PIRSR000524-50"/>
    </source>
</evidence>
<organism evidence="11 12">
    <name type="scientific">Enterococcus faecalis TX4248</name>
    <dbReference type="NCBI Taxonomy" id="749495"/>
    <lineage>
        <taxon>Bacteria</taxon>
        <taxon>Bacillati</taxon>
        <taxon>Bacillota</taxon>
        <taxon>Bacilli</taxon>
        <taxon>Lactobacillales</taxon>
        <taxon>Enterococcaceae</taxon>
        <taxon>Enterococcus</taxon>
    </lineage>
</organism>
<name>A0A125W9B8_ENTFL</name>
<dbReference type="InterPro" id="IPR015424">
    <property type="entry name" value="PyrdxlP-dep_Trfase"/>
</dbReference>
<accession>A0A125W9B8</accession>
<proteinExistence type="inferred from homology"/>
<comment type="caution">
    <text evidence="11">The sequence shown here is derived from an EMBL/GenBank/DDBJ whole genome shotgun (WGS) entry which is preliminary data.</text>
</comment>
<dbReference type="FunFam" id="3.40.640.10:FF:000027">
    <property type="entry name" value="Serine--pyruvate aminotransferase, mitochondrial"/>
    <property type="match status" value="1"/>
</dbReference>
<dbReference type="GO" id="GO:0019265">
    <property type="term" value="P:glycine biosynthetic process, by transamination of glyoxylate"/>
    <property type="evidence" value="ECO:0007669"/>
    <property type="project" value="TreeGrafter"/>
</dbReference>
<dbReference type="PANTHER" id="PTHR21152:SF40">
    <property type="entry name" value="ALANINE--GLYOXYLATE AMINOTRANSFERASE"/>
    <property type="match status" value="1"/>
</dbReference>
<dbReference type="InterPro" id="IPR015422">
    <property type="entry name" value="PyrdxlP-dep_Trfase_small"/>
</dbReference>
<comment type="cofactor">
    <cofactor evidence="1 7 9">
        <name>pyridoxal 5'-phosphate</name>
        <dbReference type="ChEBI" id="CHEBI:597326"/>
    </cofactor>
</comment>
<evidence type="ECO:0000313" key="11">
    <source>
        <dbReference type="EMBL" id="EFM83788.1"/>
    </source>
</evidence>
<dbReference type="PANTHER" id="PTHR21152">
    <property type="entry name" value="AMINOTRANSFERASE CLASS V"/>
    <property type="match status" value="1"/>
</dbReference>
<dbReference type="InterPro" id="IPR020578">
    <property type="entry name" value="Aminotrans_V_PyrdxlP_BS"/>
</dbReference>
<evidence type="ECO:0000256" key="9">
    <source>
        <dbReference type="RuleBase" id="RU004504"/>
    </source>
</evidence>
<dbReference type="InterPro" id="IPR015421">
    <property type="entry name" value="PyrdxlP-dep_Trfase_major"/>
</dbReference>
<evidence type="ECO:0000256" key="2">
    <source>
        <dbReference type="ARBA" id="ARBA00009236"/>
    </source>
</evidence>
<dbReference type="InterPro" id="IPR024169">
    <property type="entry name" value="SP_NH2Trfase/AEP_transaminase"/>
</dbReference>
<comment type="similarity">
    <text evidence="2 8">Belongs to the class-V pyridoxal-phosphate-dependent aminotransferase family.</text>
</comment>
<dbReference type="PROSITE" id="PS00595">
    <property type="entry name" value="AA_TRANSFER_CLASS_5"/>
    <property type="match status" value="1"/>
</dbReference>
<keyword evidence="4 11" id="KW-0808">Transferase</keyword>
<gene>
    <name evidence="11" type="ORF">HMPREF9498_00582</name>
</gene>